<dbReference type="Proteomes" id="UP000183287">
    <property type="component" value="Unassembled WGS sequence"/>
</dbReference>
<accession>A0A1I4V556</accession>
<dbReference type="PANTHER" id="PTHR30605">
    <property type="entry name" value="ANHYDRO-N-ACETYLMURAMIC ACID KINASE"/>
    <property type="match status" value="1"/>
</dbReference>
<gene>
    <name evidence="1" type="primary">anmK</name>
    <name evidence="2" type="ORF">SAMN05421863_10767</name>
</gene>
<feature type="binding site" evidence="1">
    <location>
        <begin position="12"/>
        <end position="19"/>
    </location>
    <ligand>
        <name>ATP</name>
        <dbReference type="ChEBI" id="CHEBI:30616"/>
    </ligand>
</feature>
<dbReference type="OrthoDB" id="9763949at2"/>
<dbReference type="AlphaFoldDB" id="A0A1I4V556"/>
<keyword evidence="1" id="KW-0547">Nucleotide-binding</keyword>
<comment type="catalytic activity">
    <reaction evidence="1">
        <text>1,6-anhydro-N-acetyl-beta-muramate + ATP + H2O = N-acetyl-D-muramate 6-phosphate + ADP + H(+)</text>
        <dbReference type="Rhea" id="RHEA:24952"/>
        <dbReference type="ChEBI" id="CHEBI:15377"/>
        <dbReference type="ChEBI" id="CHEBI:15378"/>
        <dbReference type="ChEBI" id="CHEBI:30616"/>
        <dbReference type="ChEBI" id="CHEBI:58690"/>
        <dbReference type="ChEBI" id="CHEBI:58722"/>
        <dbReference type="ChEBI" id="CHEBI:456216"/>
        <dbReference type="EC" id="2.7.1.170"/>
    </reaction>
</comment>
<dbReference type="RefSeq" id="WP_074906893.1">
    <property type="nucleotide sequence ID" value="NZ_FOUB01000076.1"/>
</dbReference>
<sequence>MRESLYIGIMSGTSLDGIDVALVDFNFPTPSLIETYFLVYDQYLREKLLALNQVGYDELHRAALLSNQLSRLYADAVEGLLSKSGVSSQNITAIGCHGQTVRHCPQSERAYSIQLGNAALLSELTGITVVADFRSRDIAAGGQGAPLVPAFHQVIFGHTEKHRIIVNIGGIANITSLSPRREVIGFDCGPGNILMDAWCLQHTGSLYDHNGYWAETGCIIPELLEALLAFPFFSLPPPKSTGREIFNSEWLNSYLHGKESPRNVQATLLKLSVETIAQSIWLHFPEAEEIYVCGGGARNGKLIDELKTALSGKEVNLTDVLGVDADWMEAFAFAWLAKQTINKVPGNLPAVTGAQGCRILGAIYTA</sequence>
<dbReference type="InterPro" id="IPR043129">
    <property type="entry name" value="ATPase_NBD"/>
</dbReference>
<dbReference type="CDD" id="cd24050">
    <property type="entry name" value="ASKHA_NBD_ANMK"/>
    <property type="match status" value="1"/>
</dbReference>
<dbReference type="GO" id="GO:0016301">
    <property type="term" value="F:kinase activity"/>
    <property type="evidence" value="ECO:0007669"/>
    <property type="project" value="UniProtKB-KW"/>
</dbReference>
<dbReference type="InterPro" id="IPR005338">
    <property type="entry name" value="Anhydro_N_Ac-Mur_kinase"/>
</dbReference>
<reference evidence="3" key="1">
    <citation type="submission" date="2016-10" db="EMBL/GenBank/DDBJ databases">
        <authorList>
            <person name="Varghese N."/>
            <person name="Submissions S."/>
        </authorList>
    </citation>
    <scope>NUCLEOTIDE SEQUENCE [LARGE SCALE GENOMIC DNA]</scope>
    <source>
        <strain evidence="3">Nm44</strain>
    </source>
</reference>
<evidence type="ECO:0000256" key="1">
    <source>
        <dbReference type="HAMAP-Rule" id="MF_01270"/>
    </source>
</evidence>
<protein>
    <recommendedName>
        <fullName evidence="1">Anhydro-N-acetylmuramic acid kinase</fullName>
        <ecNumber evidence="1">2.7.1.170</ecNumber>
    </recommendedName>
    <alternativeName>
        <fullName evidence="1">AnhMurNAc kinase</fullName>
    </alternativeName>
</protein>
<keyword evidence="3" id="KW-1185">Reference proteome</keyword>
<keyword evidence="1" id="KW-0119">Carbohydrate metabolism</keyword>
<dbReference type="EMBL" id="FOUB01000076">
    <property type="protein sequence ID" value="SFM96291.1"/>
    <property type="molecule type" value="Genomic_DNA"/>
</dbReference>
<dbReference type="HAMAP" id="MF_01270">
    <property type="entry name" value="AnhMurNAc_kinase"/>
    <property type="match status" value="1"/>
</dbReference>
<comment type="similarity">
    <text evidence="1">Belongs to the anhydro-N-acetylmuramic acid kinase family.</text>
</comment>
<comment type="pathway">
    <text evidence="1">Amino-sugar metabolism; 1,6-anhydro-N-acetylmuramate degradation.</text>
</comment>
<dbReference type="UniPathway" id="UPA00343"/>
<dbReference type="Gene3D" id="3.30.420.40">
    <property type="match status" value="2"/>
</dbReference>
<dbReference type="NCBIfam" id="NF007139">
    <property type="entry name" value="PRK09585.1-3"/>
    <property type="match status" value="1"/>
</dbReference>
<dbReference type="GO" id="GO:0006040">
    <property type="term" value="P:amino sugar metabolic process"/>
    <property type="evidence" value="ECO:0007669"/>
    <property type="project" value="InterPro"/>
</dbReference>
<evidence type="ECO:0000313" key="3">
    <source>
        <dbReference type="Proteomes" id="UP000183287"/>
    </source>
</evidence>
<name>A0A1I4V556_9PROT</name>
<organism evidence="2 3">
    <name type="scientific">Nitrosomonas communis</name>
    <dbReference type="NCBI Taxonomy" id="44574"/>
    <lineage>
        <taxon>Bacteria</taxon>
        <taxon>Pseudomonadati</taxon>
        <taxon>Pseudomonadota</taxon>
        <taxon>Betaproteobacteria</taxon>
        <taxon>Nitrosomonadales</taxon>
        <taxon>Nitrosomonadaceae</taxon>
        <taxon>Nitrosomonas</taxon>
    </lineage>
</organism>
<comment type="function">
    <text evidence="1">Catalyzes the specific phosphorylation of 1,6-anhydro-N-acetylmuramic acid (anhMurNAc) with the simultaneous cleavage of the 1,6-anhydro ring, generating MurNAc-6-P. Is required for the utilization of anhMurNAc either imported from the medium or derived from its own cell wall murein, and thus plays a role in cell wall recycling.</text>
</comment>
<keyword evidence="1" id="KW-0067">ATP-binding</keyword>
<dbReference type="STRING" id="44574.AAW31_16325"/>
<dbReference type="Pfam" id="PF03702">
    <property type="entry name" value="AnmK"/>
    <property type="match status" value="1"/>
</dbReference>
<proteinExistence type="inferred from homology"/>
<dbReference type="GO" id="GO:0009254">
    <property type="term" value="P:peptidoglycan turnover"/>
    <property type="evidence" value="ECO:0007669"/>
    <property type="project" value="UniProtKB-UniRule"/>
</dbReference>
<keyword evidence="1 2" id="KW-0418">Kinase</keyword>
<dbReference type="GO" id="GO:0016773">
    <property type="term" value="F:phosphotransferase activity, alcohol group as acceptor"/>
    <property type="evidence" value="ECO:0007669"/>
    <property type="project" value="UniProtKB-UniRule"/>
</dbReference>
<dbReference type="GO" id="GO:0005524">
    <property type="term" value="F:ATP binding"/>
    <property type="evidence" value="ECO:0007669"/>
    <property type="project" value="UniProtKB-UniRule"/>
</dbReference>
<comment type="pathway">
    <text evidence="1">Cell wall biogenesis; peptidoglycan recycling.</text>
</comment>
<dbReference type="UniPathway" id="UPA00544"/>
<keyword evidence="1" id="KW-0808">Transferase</keyword>
<dbReference type="SUPFAM" id="SSF53067">
    <property type="entry name" value="Actin-like ATPase domain"/>
    <property type="match status" value="1"/>
</dbReference>
<dbReference type="PANTHER" id="PTHR30605:SF0">
    <property type="entry name" value="ANHYDRO-N-ACETYLMURAMIC ACID KINASE"/>
    <property type="match status" value="1"/>
</dbReference>
<evidence type="ECO:0000313" key="2">
    <source>
        <dbReference type="EMBL" id="SFM96291.1"/>
    </source>
</evidence>
<dbReference type="EC" id="2.7.1.170" evidence="1"/>
<dbReference type="GO" id="GO:0097175">
    <property type="term" value="P:1,6-anhydro-N-acetyl-beta-muramic acid catabolic process"/>
    <property type="evidence" value="ECO:0007669"/>
    <property type="project" value="UniProtKB-UniRule"/>
</dbReference>